<dbReference type="PANTHER" id="PTHR43394">
    <property type="entry name" value="ATP-DEPENDENT PERMEASE MDL1, MITOCHONDRIAL"/>
    <property type="match status" value="1"/>
</dbReference>
<dbReference type="InterPro" id="IPR027417">
    <property type="entry name" value="P-loop_NTPase"/>
</dbReference>
<accession>A0A0M1P6P3</accession>
<dbReference type="OrthoDB" id="9770415at2"/>
<evidence type="ECO:0000256" key="9">
    <source>
        <dbReference type="SAM" id="Phobius"/>
    </source>
</evidence>
<evidence type="ECO:0000259" key="11">
    <source>
        <dbReference type="PROSITE" id="PS50929"/>
    </source>
</evidence>
<keyword evidence="13" id="KW-1185">Reference proteome</keyword>
<organism evidence="12 13">
    <name type="scientific">Paenibacillus solani</name>
    <dbReference type="NCBI Taxonomy" id="1705565"/>
    <lineage>
        <taxon>Bacteria</taxon>
        <taxon>Bacillati</taxon>
        <taxon>Bacillota</taxon>
        <taxon>Bacilli</taxon>
        <taxon>Bacillales</taxon>
        <taxon>Paenibacillaceae</taxon>
        <taxon>Paenibacillus</taxon>
    </lineage>
</organism>
<keyword evidence="3" id="KW-1003">Cell membrane</keyword>
<dbReference type="InterPro" id="IPR039421">
    <property type="entry name" value="Type_1_exporter"/>
</dbReference>
<evidence type="ECO:0000256" key="2">
    <source>
        <dbReference type="ARBA" id="ARBA00022448"/>
    </source>
</evidence>
<dbReference type="Proteomes" id="UP000036932">
    <property type="component" value="Unassembled WGS sequence"/>
</dbReference>
<feature type="transmembrane region" description="Helical" evidence="9">
    <location>
        <begin position="180"/>
        <end position="199"/>
    </location>
</feature>
<feature type="transmembrane region" description="Helical" evidence="9">
    <location>
        <begin position="82"/>
        <end position="104"/>
    </location>
</feature>
<dbReference type="InterPro" id="IPR011527">
    <property type="entry name" value="ABC1_TM_dom"/>
</dbReference>
<keyword evidence="6" id="KW-0067">ATP-binding</keyword>
<reference evidence="13" key="1">
    <citation type="submission" date="2015-08" db="EMBL/GenBank/DDBJ databases">
        <title>Genome sequencing project for genomic taxonomy and phylogenomics of Bacillus-like bacteria.</title>
        <authorList>
            <person name="Liu B."/>
            <person name="Wang J."/>
            <person name="Zhu Y."/>
            <person name="Liu G."/>
            <person name="Chen Q."/>
            <person name="Chen Z."/>
            <person name="Lan J."/>
            <person name="Che J."/>
            <person name="Ge C."/>
            <person name="Shi H."/>
            <person name="Pan Z."/>
            <person name="Liu X."/>
        </authorList>
    </citation>
    <scope>NUCLEOTIDE SEQUENCE [LARGE SCALE GENOMIC DNA]</scope>
    <source>
        <strain evidence="13">FJAT-22460</strain>
    </source>
</reference>
<evidence type="ECO:0000256" key="1">
    <source>
        <dbReference type="ARBA" id="ARBA00004651"/>
    </source>
</evidence>
<dbReference type="PATRIC" id="fig|1705565.3.peg.4854"/>
<dbReference type="PROSITE" id="PS00211">
    <property type="entry name" value="ABC_TRANSPORTER_1"/>
    <property type="match status" value="1"/>
</dbReference>
<dbReference type="Gene3D" id="3.40.50.300">
    <property type="entry name" value="P-loop containing nucleotide triphosphate hydrolases"/>
    <property type="match status" value="1"/>
</dbReference>
<feature type="domain" description="ABC transporter" evidence="10">
    <location>
        <begin position="356"/>
        <end position="590"/>
    </location>
</feature>
<feature type="transmembrane region" description="Helical" evidence="9">
    <location>
        <begin position="36"/>
        <end position="56"/>
    </location>
</feature>
<feature type="transmembrane region" description="Helical" evidence="9">
    <location>
        <begin position="156"/>
        <end position="174"/>
    </location>
</feature>
<dbReference type="GO" id="GO:0015421">
    <property type="term" value="F:ABC-type oligopeptide transporter activity"/>
    <property type="evidence" value="ECO:0007669"/>
    <property type="project" value="TreeGrafter"/>
</dbReference>
<dbReference type="PROSITE" id="PS50893">
    <property type="entry name" value="ABC_TRANSPORTER_2"/>
    <property type="match status" value="1"/>
</dbReference>
<keyword evidence="2" id="KW-0813">Transport</keyword>
<evidence type="ECO:0000256" key="6">
    <source>
        <dbReference type="ARBA" id="ARBA00022840"/>
    </source>
</evidence>
<dbReference type="GO" id="GO:0005524">
    <property type="term" value="F:ATP binding"/>
    <property type="evidence" value="ECO:0007669"/>
    <property type="project" value="UniProtKB-KW"/>
</dbReference>
<dbReference type="Gene3D" id="1.20.1560.10">
    <property type="entry name" value="ABC transporter type 1, transmembrane domain"/>
    <property type="match status" value="1"/>
</dbReference>
<gene>
    <name evidence="12" type="ORF">AM231_14085</name>
</gene>
<dbReference type="EMBL" id="LIUT01000001">
    <property type="protein sequence ID" value="KOR90153.1"/>
    <property type="molecule type" value="Genomic_DNA"/>
</dbReference>
<keyword evidence="7 9" id="KW-1133">Transmembrane helix</keyword>
<dbReference type="SUPFAM" id="SSF52540">
    <property type="entry name" value="P-loop containing nucleoside triphosphate hydrolases"/>
    <property type="match status" value="1"/>
</dbReference>
<evidence type="ECO:0000256" key="8">
    <source>
        <dbReference type="ARBA" id="ARBA00023136"/>
    </source>
</evidence>
<dbReference type="InterPro" id="IPR003593">
    <property type="entry name" value="AAA+_ATPase"/>
</dbReference>
<dbReference type="AlphaFoldDB" id="A0A0M1P6P3"/>
<dbReference type="CDD" id="cd07346">
    <property type="entry name" value="ABC_6TM_exporters"/>
    <property type="match status" value="1"/>
</dbReference>
<feature type="domain" description="ABC transmembrane type-1" evidence="11">
    <location>
        <begin position="41"/>
        <end position="322"/>
    </location>
</feature>
<evidence type="ECO:0000313" key="12">
    <source>
        <dbReference type="EMBL" id="KOR90153.1"/>
    </source>
</evidence>
<dbReference type="InterPro" id="IPR017871">
    <property type="entry name" value="ABC_transporter-like_CS"/>
</dbReference>
<protein>
    <submittedName>
        <fullName evidence="12">ABC transporter</fullName>
    </submittedName>
</protein>
<dbReference type="RefSeq" id="WP_054403099.1">
    <property type="nucleotide sequence ID" value="NZ_LIUT01000001.1"/>
</dbReference>
<sequence length="602" mass="67737">MKQTRHSGDQQLSREQHFISLRIMFKEMFLHTRTQWVLLMLGVVTVIAISILEFMIPQLTKEIIDQIIPEKRYYALLETGGLILLAALLLGIFNFSSSYVMTIVSQKAILQLRNKLHKHTLSLDLKFFDRNRTGDLMARLTSDVNQLQELVSADSLSIIADVITFAAIVGYLLYTDWQLALITLITLPFLFVTSRYFSLRMKNAYRAVRHISAQLNNSLQDTLSGIRMIKSFASEDAEAKQFEALSEQHRIATVSASRLSATFSPIIDWLNYVGMTSVLLFGAWQVMHGNMTVGDIVAYLAYLRLLQAPIRSFSRMITKVQQSAAAFERIQEILATVPEVYDKEGAIVLPPVKGQIVFDDVEFAYEEGHPILQNFQLRLPCNQTTALVGSSGSGKSTIAYLIARLYDVQRGDIYIDSYPLTEVTVKSLRQQMGIVSQDVILLNGTIRENIAYGKPQATDDEIKAATHGVNAHEFISAFPMGYDTPIGERGVKLSGGQKQRLSIARAFLTNPRILILDEATAALDTESEQHIQHALSVLLPGRTCLVIAHRLSTIQNADQIVVLEHGQIVELGNHENLLRRNGRYKELYEMQFPTKSNFEQIL</sequence>
<evidence type="ECO:0000313" key="13">
    <source>
        <dbReference type="Proteomes" id="UP000036932"/>
    </source>
</evidence>
<dbReference type="InterPro" id="IPR036640">
    <property type="entry name" value="ABC1_TM_sf"/>
</dbReference>
<keyword evidence="5" id="KW-0547">Nucleotide-binding</keyword>
<dbReference type="GO" id="GO:0005886">
    <property type="term" value="C:plasma membrane"/>
    <property type="evidence" value="ECO:0007669"/>
    <property type="project" value="UniProtKB-SubCell"/>
</dbReference>
<dbReference type="GO" id="GO:0016887">
    <property type="term" value="F:ATP hydrolysis activity"/>
    <property type="evidence" value="ECO:0007669"/>
    <property type="project" value="InterPro"/>
</dbReference>
<keyword evidence="8 9" id="KW-0472">Membrane</keyword>
<dbReference type="FunFam" id="3.40.50.300:FF:000287">
    <property type="entry name" value="Multidrug ABC transporter ATP-binding protein"/>
    <property type="match status" value="1"/>
</dbReference>
<comment type="caution">
    <text evidence="12">The sequence shown here is derived from an EMBL/GenBank/DDBJ whole genome shotgun (WGS) entry which is preliminary data.</text>
</comment>
<dbReference type="SMART" id="SM00382">
    <property type="entry name" value="AAA"/>
    <property type="match status" value="1"/>
</dbReference>
<dbReference type="Pfam" id="PF00664">
    <property type="entry name" value="ABC_membrane"/>
    <property type="match status" value="1"/>
</dbReference>
<keyword evidence="4 9" id="KW-0812">Transmembrane</keyword>
<dbReference type="Pfam" id="PF00005">
    <property type="entry name" value="ABC_tran"/>
    <property type="match status" value="1"/>
</dbReference>
<dbReference type="FunFam" id="1.20.1560.10:FF:000011">
    <property type="entry name" value="Multidrug ABC transporter ATP-binding protein"/>
    <property type="match status" value="1"/>
</dbReference>
<evidence type="ECO:0000256" key="4">
    <source>
        <dbReference type="ARBA" id="ARBA00022692"/>
    </source>
</evidence>
<name>A0A0M1P6P3_9BACL</name>
<evidence type="ECO:0000256" key="7">
    <source>
        <dbReference type="ARBA" id="ARBA00022989"/>
    </source>
</evidence>
<dbReference type="SUPFAM" id="SSF90123">
    <property type="entry name" value="ABC transporter transmembrane region"/>
    <property type="match status" value="1"/>
</dbReference>
<comment type="subcellular location">
    <subcellularLocation>
        <location evidence="1">Cell membrane</location>
        <topology evidence="1">Multi-pass membrane protein</topology>
    </subcellularLocation>
</comment>
<dbReference type="PANTHER" id="PTHR43394:SF1">
    <property type="entry name" value="ATP-BINDING CASSETTE SUB-FAMILY B MEMBER 10, MITOCHONDRIAL"/>
    <property type="match status" value="1"/>
</dbReference>
<dbReference type="InterPro" id="IPR003439">
    <property type="entry name" value="ABC_transporter-like_ATP-bd"/>
</dbReference>
<proteinExistence type="predicted"/>
<dbReference type="PROSITE" id="PS50929">
    <property type="entry name" value="ABC_TM1F"/>
    <property type="match status" value="1"/>
</dbReference>
<evidence type="ECO:0000256" key="5">
    <source>
        <dbReference type="ARBA" id="ARBA00022741"/>
    </source>
</evidence>
<evidence type="ECO:0000256" key="3">
    <source>
        <dbReference type="ARBA" id="ARBA00022475"/>
    </source>
</evidence>
<evidence type="ECO:0000259" key="10">
    <source>
        <dbReference type="PROSITE" id="PS50893"/>
    </source>
</evidence>